<dbReference type="EMBL" id="MK721546">
    <property type="protein sequence ID" value="QDO71910.1"/>
    <property type="molecule type" value="Genomic_DNA"/>
</dbReference>
<evidence type="ECO:0000256" key="4">
    <source>
        <dbReference type="ARBA" id="ARBA00022547"/>
    </source>
</evidence>
<keyword evidence="5 12" id="KW-0812">Transmembrane</keyword>
<evidence type="ECO:0000256" key="9">
    <source>
        <dbReference type="ARBA" id="ARBA00023136"/>
    </source>
</evidence>
<dbReference type="PANTHER" id="PTHR11410">
    <property type="entry name" value="ATP SYNTHASE SUBUNIT A"/>
    <property type="match status" value="1"/>
</dbReference>
<accession>A0A516EZH7</accession>
<name>A0A516EZH7_9BIVA</name>
<keyword evidence="10" id="KW-0066">ATP synthesis</keyword>
<evidence type="ECO:0000313" key="13">
    <source>
        <dbReference type="EMBL" id="QDO71910.1"/>
    </source>
</evidence>
<comment type="similarity">
    <text evidence="2">Belongs to the ATPase A chain family.</text>
</comment>
<evidence type="ECO:0000256" key="1">
    <source>
        <dbReference type="ARBA" id="ARBA00004141"/>
    </source>
</evidence>
<gene>
    <name evidence="13" type="primary">atp6</name>
</gene>
<sequence length="237" mass="26087">MMNYSLDLMSVFDTNGSGVCGGVGSWLLICLIPFIWGGSLYGGSEQYLGVKHHLFRVIWNMGRFNFGVKHLSGYVLTSCSLFILVMSVAVLGNLPYAFPWGTQLAFSTGLSSLMCFSLWNSSFWLSPFQCVADLVPSGVPGLFIPFLAVIEFVSIAVRPVTMGFRLLVNLSMGALLMEFLSGPVELIVLGCRGYSIVGKVVAVGMLGLLWTWEMFVSFMQAYIFCAVFDLYANDHVR</sequence>
<keyword evidence="3" id="KW-0813">Transport</keyword>
<feature type="transmembrane region" description="Helical" evidence="12">
    <location>
        <begin position="71"/>
        <end position="92"/>
    </location>
</feature>
<dbReference type="Pfam" id="PF00119">
    <property type="entry name" value="ATP-synt_A"/>
    <property type="match status" value="1"/>
</dbReference>
<evidence type="ECO:0000256" key="7">
    <source>
        <dbReference type="ARBA" id="ARBA00022989"/>
    </source>
</evidence>
<dbReference type="Gene3D" id="1.20.120.220">
    <property type="entry name" value="ATP synthase, F0 complex, subunit A"/>
    <property type="match status" value="1"/>
</dbReference>
<evidence type="ECO:0000256" key="11">
    <source>
        <dbReference type="RuleBase" id="RU004450"/>
    </source>
</evidence>
<evidence type="ECO:0000256" key="5">
    <source>
        <dbReference type="ARBA" id="ARBA00022692"/>
    </source>
</evidence>
<keyword evidence="8" id="KW-0406">Ion transport</keyword>
<dbReference type="GO" id="GO:0005743">
    <property type="term" value="C:mitochondrial inner membrane"/>
    <property type="evidence" value="ECO:0007669"/>
    <property type="project" value="UniProtKB-SubCell"/>
</dbReference>
<protein>
    <recommendedName>
        <fullName evidence="11">ATP synthase subunit a</fullName>
    </recommendedName>
</protein>
<keyword evidence="6" id="KW-0375">Hydrogen ion transport</keyword>
<dbReference type="SUPFAM" id="SSF81336">
    <property type="entry name" value="F1F0 ATP synthase subunit A"/>
    <property type="match status" value="1"/>
</dbReference>
<evidence type="ECO:0000256" key="12">
    <source>
        <dbReference type="SAM" id="Phobius"/>
    </source>
</evidence>
<evidence type="ECO:0000256" key="3">
    <source>
        <dbReference type="ARBA" id="ARBA00022448"/>
    </source>
</evidence>
<dbReference type="InterPro" id="IPR035908">
    <property type="entry name" value="F0_ATP_A_sf"/>
</dbReference>
<keyword evidence="13" id="KW-0496">Mitochondrion</keyword>
<dbReference type="CDD" id="cd00310">
    <property type="entry name" value="ATP-synt_Fo_a_6"/>
    <property type="match status" value="1"/>
</dbReference>
<keyword evidence="7 12" id="KW-1133">Transmembrane helix</keyword>
<evidence type="ECO:0000256" key="2">
    <source>
        <dbReference type="ARBA" id="ARBA00006810"/>
    </source>
</evidence>
<dbReference type="PANTHER" id="PTHR11410:SF0">
    <property type="entry name" value="ATP SYNTHASE SUBUNIT A"/>
    <property type="match status" value="1"/>
</dbReference>
<feature type="transmembrane region" description="Helical" evidence="12">
    <location>
        <begin position="12"/>
        <end position="36"/>
    </location>
</feature>
<feature type="transmembrane region" description="Helical" evidence="12">
    <location>
        <begin position="104"/>
        <end position="125"/>
    </location>
</feature>
<evidence type="ECO:0000256" key="6">
    <source>
        <dbReference type="ARBA" id="ARBA00022781"/>
    </source>
</evidence>
<evidence type="ECO:0000256" key="10">
    <source>
        <dbReference type="ARBA" id="ARBA00023310"/>
    </source>
</evidence>
<feature type="transmembrane region" description="Helical" evidence="12">
    <location>
        <begin position="137"/>
        <end position="157"/>
    </location>
</feature>
<reference evidence="13" key="1">
    <citation type="journal article" date="2019" name="Mol. Phylogenet. Evol.">
        <title>A mitochondrial genome phylogeny of Mytilidae (Bivalvia: Mytilida).</title>
        <authorList>
            <person name="Lee Y."/>
            <person name="Kwak H."/>
            <person name="Shin J."/>
            <person name="Kim S.C."/>
            <person name="Kim T."/>
            <person name="Park J.K."/>
        </authorList>
    </citation>
    <scope>NUCLEOTIDE SEQUENCE</scope>
</reference>
<dbReference type="GO" id="GO:0045259">
    <property type="term" value="C:proton-transporting ATP synthase complex"/>
    <property type="evidence" value="ECO:0007669"/>
    <property type="project" value="UniProtKB-KW"/>
</dbReference>
<proteinExistence type="inferred from homology"/>
<feature type="transmembrane region" description="Helical" evidence="12">
    <location>
        <begin position="166"/>
        <end position="189"/>
    </location>
</feature>
<dbReference type="PRINTS" id="PR00123">
    <property type="entry name" value="ATPASEA"/>
</dbReference>
<dbReference type="NCBIfam" id="TIGR01131">
    <property type="entry name" value="ATP_synt_6_or_A"/>
    <property type="match status" value="1"/>
</dbReference>
<comment type="subcellular location">
    <subcellularLocation>
        <location evidence="1">Membrane</location>
        <topology evidence="1">Multi-pass membrane protein</topology>
    </subcellularLocation>
    <subcellularLocation>
        <location evidence="11">Mitochondrion inner membrane</location>
        <topology evidence="11">Multi-pass membrane protein</topology>
    </subcellularLocation>
</comment>
<feature type="transmembrane region" description="Helical" evidence="12">
    <location>
        <begin position="209"/>
        <end position="232"/>
    </location>
</feature>
<dbReference type="InterPro" id="IPR045083">
    <property type="entry name" value="ATP_synth_F0_asu_bact/mt"/>
</dbReference>
<dbReference type="GO" id="GO:0046933">
    <property type="term" value="F:proton-transporting ATP synthase activity, rotational mechanism"/>
    <property type="evidence" value="ECO:0007669"/>
    <property type="project" value="TreeGrafter"/>
</dbReference>
<keyword evidence="4" id="KW-0138">CF(0)</keyword>
<geneLocation type="mitochondrion" evidence="13"/>
<keyword evidence="9 12" id="KW-0472">Membrane</keyword>
<dbReference type="AlphaFoldDB" id="A0A516EZH7"/>
<evidence type="ECO:0000256" key="8">
    <source>
        <dbReference type="ARBA" id="ARBA00023065"/>
    </source>
</evidence>
<dbReference type="InterPro" id="IPR000568">
    <property type="entry name" value="ATP_synth_F0_asu"/>
</dbReference>
<organism evidence="13">
    <name type="scientific">Lithophaga curta</name>
    <dbReference type="NCBI Taxonomy" id="2590090"/>
    <lineage>
        <taxon>Eukaryota</taxon>
        <taxon>Metazoa</taxon>
        <taxon>Spiralia</taxon>
        <taxon>Lophotrochozoa</taxon>
        <taxon>Mollusca</taxon>
        <taxon>Bivalvia</taxon>
        <taxon>Autobranchia</taxon>
        <taxon>Pteriomorphia</taxon>
        <taxon>Mytilida</taxon>
        <taxon>Mytiloidea</taxon>
        <taxon>Mytilidae</taxon>
        <taxon>Lithophaginae</taxon>
        <taxon>Lithophaga</taxon>
    </lineage>
</organism>